<feature type="compositionally biased region" description="Polar residues" evidence="1">
    <location>
        <begin position="56"/>
        <end position="74"/>
    </location>
</feature>
<feature type="region of interest" description="Disordered" evidence="1">
    <location>
        <begin position="56"/>
        <end position="76"/>
    </location>
</feature>
<dbReference type="AlphaFoldDB" id="A0A7J6T6N7"/>
<protein>
    <submittedName>
        <fullName evidence="2">Uncharacterized protein</fullName>
    </submittedName>
</protein>
<keyword evidence="3" id="KW-1185">Reference proteome</keyword>
<accession>A0A7J6T6N7</accession>
<evidence type="ECO:0000256" key="1">
    <source>
        <dbReference type="SAM" id="MobiDB-lite"/>
    </source>
</evidence>
<name>A0A7J6T6N7_PEROL</name>
<gene>
    <name evidence="2" type="ORF">FOZ63_027504</name>
</gene>
<organism evidence="2 3">
    <name type="scientific">Perkinsus olseni</name>
    <name type="common">Perkinsus atlanticus</name>
    <dbReference type="NCBI Taxonomy" id="32597"/>
    <lineage>
        <taxon>Eukaryota</taxon>
        <taxon>Sar</taxon>
        <taxon>Alveolata</taxon>
        <taxon>Perkinsozoa</taxon>
        <taxon>Perkinsea</taxon>
        <taxon>Perkinsida</taxon>
        <taxon>Perkinsidae</taxon>
        <taxon>Perkinsus</taxon>
    </lineage>
</organism>
<evidence type="ECO:0000313" key="2">
    <source>
        <dbReference type="EMBL" id="KAF4740898.1"/>
    </source>
</evidence>
<comment type="caution">
    <text evidence="2">The sequence shown here is derived from an EMBL/GenBank/DDBJ whole genome shotgun (WGS) entry which is preliminary data.</text>
</comment>
<evidence type="ECO:0000313" key="3">
    <source>
        <dbReference type="Proteomes" id="UP000553632"/>
    </source>
</evidence>
<reference evidence="2 3" key="1">
    <citation type="submission" date="2020-04" db="EMBL/GenBank/DDBJ databases">
        <title>Perkinsus olseni comparative genomics.</title>
        <authorList>
            <person name="Bogema D.R."/>
        </authorList>
    </citation>
    <scope>NUCLEOTIDE SEQUENCE [LARGE SCALE GENOMIC DNA]</scope>
    <source>
        <strain evidence="2 3">ATCC PRA-207</strain>
    </source>
</reference>
<dbReference type="Proteomes" id="UP000553632">
    <property type="component" value="Unassembled WGS sequence"/>
</dbReference>
<proteinExistence type="predicted"/>
<sequence length="143" mass="15003">MSSTAGGVVGNGGGRGGSSAAAVLSDLWTSLDTVYFSSIPPTHDLLQALQRLKENTFSNSKENSPAGSSTTIPSESCGASLDSEIFEMRSELIPMFPRVMINHRFGIGGERGSADNTIPVDHDSAKVEEMDTNQSCCGMGSLK</sequence>
<dbReference type="EMBL" id="JABANO010012981">
    <property type="protein sequence ID" value="KAF4740898.1"/>
    <property type="molecule type" value="Genomic_DNA"/>
</dbReference>